<dbReference type="PANTHER" id="PTHR10334">
    <property type="entry name" value="CYSTEINE-RICH SECRETORY PROTEIN-RELATED"/>
    <property type="match status" value="1"/>
</dbReference>
<dbReference type="GO" id="GO:0005576">
    <property type="term" value="C:extracellular region"/>
    <property type="evidence" value="ECO:0007669"/>
    <property type="project" value="InterPro"/>
</dbReference>
<dbReference type="SMART" id="SM00198">
    <property type="entry name" value="SCP"/>
    <property type="match status" value="1"/>
</dbReference>
<gene>
    <name evidence="2" type="primary">CRVP_15</name>
    <name evidence="2" type="ORF">AVEN_185214_1</name>
</gene>
<protein>
    <submittedName>
        <fullName evidence="2">CRISP/Allergen/PR-1</fullName>
    </submittedName>
</protein>
<dbReference type="PRINTS" id="PR00837">
    <property type="entry name" value="V5TPXLIKE"/>
</dbReference>
<dbReference type="InterPro" id="IPR014044">
    <property type="entry name" value="CAP_dom"/>
</dbReference>
<evidence type="ECO:0000313" key="2">
    <source>
        <dbReference type="EMBL" id="GBO18635.1"/>
    </source>
</evidence>
<dbReference type="InterPro" id="IPR018244">
    <property type="entry name" value="Allrgn_V5/Tpx1_CS"/>
</dbReference>
<sequence length="258" mass="29196">VWDDELAAIAQKWAENCDFNHDCDECRVVPNFGVGQNLAIQFASCSNCKEDDITKPKWADAIKGLYDEVLDFHKSWLDNFQSDRAETDVEHFTQVIWSKTWRIGCGYTAYKTGKKYNRFYVCNYGPSGNVQDQPVYKQGQPCSACPSNTCCGSSCTSGPNYPGLCKMLNPNTAPIYQRNLNNLLFFCDSNPKTKDCETQIAGANKWTNKASLQEPSFNGFCPKFDRNLKMMCKDHIPNYIPVALIVFELSCSQTDRQT</sequence>
<dbReference type="Pfam" id="PF00188">
    <property type="entry name" value="CAP"/>
    <property type="match status" value="1"/>
</dbReference>
<dbReference type="OrthoDB" id="6411526at2759"/>
<feature type="non-terminal residue" evidence="2">
    <location>
        <position position="1"/>
    </location>
</feature>
<proteinExistence type="predicted"/>
<accession>A0A4Y2V0B3</accession>
<dbReference type="Gene3D" id="3.40.33.10">
    <property type="entry name" value="CAP"/>
    <property type="match status" value="1"/>
</dbReference>
<dbReference type="InterPro" id="IPR035940">
    <property type="entry name" value="CAP_sf"/>
</dbReference>
<feature type="domain" description="SCP" evidence="1">
    <location>
        <begin position="1"/>
        <end position="132"/>
    </location>
</feature>
<reference evidence="2 3" key="1">
    <citation type="journal article" date="2019" name="Sci. Rep.">
        <title>Orb-weaving spider Araneus ventricosus genome elucidates the spidroin gene catalogue.</title>
        <authorList>
            <person name="Kono N."/>
            <person name="Nakamura H."/>
            <person name="Ohtoshi R."/>
            <person name="Moran D.A.P."/>
            <person name="Shinohara A."/>
            <person name="Yoshida Y."/>
            <person name="Fujiwara M."/>
            <person name="Mori M."/>
            <person name="Tomita M."/>
            <person name="Arakawa K."/>
        </authorList>
    </citation>
    <scope>NUCLEOTIDE SEQUENCE [LARGE SCALE GENOMIC DNA]</scope>
</reference>
<dbReference type="Proteomes" id="UP000499080">
    <property type="component" value="Unassembled WGS sequence"/>
</dbReference>
<evidence type="ECO:0000313" key="3">
    <source>
        <dbReference type="Proteomes" id="UP000499080"/>
    </source>
</evidence>
<dbReference type="PROSITE" id="PS01010">
    <property type="entry name" value="CRISP_2"/>
    <property type="match status" value="1"/>
</dbReference>
<evidence type="ECO:0000259" key="1">
    <source>
        <dbReference type="SMART" id="SM00198"/>
    </source>
</evidence>
<dbReference type="AlphaFoldDB" id="A0A4Y2V0B3"/>
<organism evidence="2 3">
    <name type="scientific">Araneus ventricosus</name>
    <name type="common">Orbweaver spider</name>
    <name type="synonym">Epeira ventricosa</name>
    <dbReference type="NCBI Taxonomy" id="182803"/>
    <lineage>
        <taxon>Eukaryota</taxon>
        <taxon>Metazoa</taxon>
        <taxon>Ecdysozoa</taxon>
        <taxon>Arthropoda</taxon>
        <taxon>Chelicerata</taxon>
        <taxon>Arachnida</taxon>
        <taxon>Araneae</taxon>
        <taxon>Araneomorphae</taxon>
        <taxon>Entelegynae</taxon>
        <taxon>Araneoidea</taxon>
        <taxon>Araneidae</taxon>
        <taxon>Araneus</taxon>
    </lineage>
</organism>
<dbReference type="EMBL" id="BGPR01042233">
    <property type="protein sequence ID" value="GBO18635.1"/>
    <property type="molecule type" value="Genomic_DNA"/>
</dbReference>
<dbReference type="SUPFAM" id="SSF55797">
    <property type="entry name" value="PR-1-like"/>
    <property type="match status" value="1"/>
</dbReference>
<comment type="caution">
    <text evidence="2">The sequence shown here is derived from an EMBL/GenBank/DDBJ whole genome shotgun (WGS) entry which is preliminary data.</text>
</comment>
<keyword evidence="3" id="KW-1185">Reference proteome</keyword>
<name>A0A4Y2V0B3_ARAVE</name>
<dbReference type="CDD" id="cd05380">
    <property type="entry name" value="CAP_euk"/>
    <property type="match status" value="1"/>
</dbReference>
<dbReference type="InterPro" id="IPR001283">
    <property type="entry name" value="CRISP-related"/>
</dbReference>